<evidence type="ECO:0000313" key="2">
    <source>
        <dbReference type="EMBL" id="NLR89902.1"/>
    </source>
</evidence>
<reference evidence="2 3" key="1">
    <citation type="submission" date="2020-04" db="EMBL/GenBank/DDBJ databases">
        <title>Flammeovirga sp. SR4, a novel species isolated from seawater.</title>
        <authorList>
            <person name="Wang X."/>
        </authorList>
    </citation>
    <scope>NUCLEOTIDE SEQUENCE [LARGE SCALE GENOMIC DNA]</scope>
    <source>
        <strain evidence="2 3">SR4</strain>
    </source>
</reference>
<name>A0A7X8SGW2_9BACT</name>
<dbReference type="AlphaFoldDB" id="A0A7X8SGW2"/>
<dbReference type="EMBL" id="JABAIL010000001">
    <property type="protein sequence ID" value="NLR89902.1"/>
    <property type="molecule type" value="Genomic_DNA"/>
</dbReference>
<sequence>MKLSRSIIVSTLLVLLSFEFCHAQENEIKEYSKKADFYLINKEGKHVEMLDFRGKVLFVIFAASWSQDFFDDFDEIKNLQKEFMGKDVTFLFVVADVLNNWESFINENGVRPEQTIRYTYKLPNTSPKCEKCFVSEHFNQDNIPSYYVFTKRGETLGLELPSPKENKGIKKLLTGAKSMKYK</sequence>
<organism evidence="2 3">
    <name type="scientific">Flammeovirga agarivorans</name>
    <dbReference type="NCBI Taxonomy" id="2726742"/>
    <lineage>
        <taxon>Bacteria</taxon>
        <taxon>Pseudomonadati</taxon>
        <taxon>Bacteroidota</taxon>
        <taxon>Cytophagia</taxon>
        <taxon>Cytophagales</taxon>
        <taxon>Flammeovirgaceae</taxon>
        <taxon>Flammeovirga</taxon>
    </lineage>
</organism>
<feature type="signal peptide" evidence="1">
    <location>
        <begin position="1"/>
        <end position="23"/>
    </location>
</feature>
<dbReference type="InterPro" id="IPR036249">
    <property type="entry name" value="Thioredoxin-like_sf"/>
</dbReference>
<dbReference type="SUPFAM" id="SSF52833">
    <property type="entry name" value="Thioredoxin-like"/>
    <property type="match status" value="1"/>
</dbReference>
<keyword evidence="3" id="KW-1185">Reference proteome</keyword>
<dbReference type="RefSeq" id="WP_168880586.1">
    <property type="nucleotide sequence ID" value="NZ_JABAIL010000001.1"/>
</dbReference>
<keyword evidence="1" id="KW-0732">Signal</keyword>
<evidence type="ECO:0000313" key="3">
    <source>
        <dbReference type="Proteomes" id="UP000585050"/>
    </source>
</evidence>
<dbReference type="Proteomes" id="UP000585050">
    <property type="component" value="Unassembled WGS sequence"/>
</dbReference>
<accession>A0A7X8SGW2</accession>
<proteinExistence type="predicted"/>
<feature type="chain" id="PRO_5030996339" evidence="1">
    <location>
        <begin position="24"/>
        <end position="182"/>
    </location>
</feature>
<dbReference type="Gene3D" id="3.40.30.10">
    <property type="entry name" value="Glutaredoxin"/>
    <property type="match status" value="1"/>
</dbReference>
<protein>
    <submittedName>
        <fullName evidence="2">Redoxin domain-containing protein</fullName>
    </submittedName>
</protein>
<comment type="caution">
    <text evidence="2">The sequence shown here is derived from an EMBL/GenBank/DDBJ whole genome shotgun (WGS) entry which is preliminary data.</text>
</comment>
<evidence type="ECO:0000256" key="1">
    <source>
        <dbReference type="SAM" id="SignalP"/>
    </source>
</evidence>
<gene>
    <name evidence="2" type="ORF">HGP29_01735</name>
</gene>